<reference evidence="1" key="1">
    <citation type="submission" date="2022-01" db="EMBL/GenBank/DDBJ databases">
        <title>Novel bile acid biosynthetic pathways are enriched in the microbiome of centenarians.</title>
        <authorList>
            <person name="Sato Y."/>
            <person name="Atarashi K."/>
            <person name="Plichta R.D."/>
            <person name="Arai Y."/>
            <person name="Sasajima S."/>
            <person name="Kearney M.S."/>
            <person name="Suda W."/>
            <person name="Takeshita K."/>
            <person name="Sasaki T."/>
            <person name="Okamoto S."/>
            <person name="Skelly N.A."/>
            <person name="Okamura Y."/>
            <person name="Vlamakis H."/>
            <person name="Li Y."/>
            <person name="Tanoue T."/>
            <person name="Takei H."/>
            <person name="Nittono H."/>
            <person name="Narushima S."/>
            <person name="Irie J."/>
            <person name="Itoh H."/>
            <person name="Moriya K."/>
            <person name="Sugiura Y."/>
            <person name="Suematsu M."/>
            <person name="Moritoki N."/>
            <person name="Shibata S."/>
            <person name="Littman R.D."/>
            <person name="Fischbach A.M."/>
            <person name="Uwamino Y."/>
            <person name="Inoue T."/>
            <person name="Honda A."/>
            <person name="Hattori M."/>
            <person name="Murai T."/>
            <person name="Xavier J.R."/>
            <person name="Hirose N."/>
            <person name="Honda K."/>
        </authorList>
    </citation>
    <scope>NUCLEOTIDE SEQUENCE</scope>
    <source>
        <strain evidence="1">CE91-St55</strain>
    </source>
</reference>
<sequence length="67" mass="7744">MGPNTRIYGRFTGYTVKDCACEYCLYYGGKRRDCMVESCCCLKERLQALAREYRVKEETSIGSQNQP</sequence>
<dbReference type="Proteomes" id="UP001055091">
    <property type="component" value="Unassembled WGS sequence"/>
</dbReference>
<name>A0AA37N614_9FIRM</name>
<evidence type="ECO:0000313" key="2">
    <source>
        <dbReference type="Proteomes" id="UP001055091"/>
    </source>
</evidence>
<dbReference type="AlphaFoldDB" id="A0AA37N614"/>
<organism evidence="1 2">
    <name type="scientific">Hungatella hathewayi</name>
    <dbReference type="NCBI Taxonomy" id="154046"/>
    <lineage>
        <taxon>Bacteria</taxon>
        <taxon>Bacillati</taxon>
        <taxon>Bacillota</taxon>
        <taxon>Clostridia</taxon>
        <taxon>Lachnospirales</taxon>
        <taxon>Lachnospiraceae</taxon>
        <taxon>Hungatella</taxon>
    </lineage>
</organism>
<dbReference type="EMBL" id="BQNJ01000003">
    <property type="protein sequence ID" value="GKH04735.1"/>
    <property type="molecule type" value="Genomic_DNA"/>
</dbReference>
<accession>A0AA37N614</accession>
<gene>
    <name evidence="1" type="ORF">CE91St55_67160</name>
</gene>
<proteinExistence type="predicted"/>
<evidence type="ECO:0000313" key="1">
    <source>
        <dbReference type="EMBL" id="GKH04735.1"/>
    </source>
</evidence>
<comment type="caution">
    <text evidence="1">The sequence shown here is derived from an EMBL/GenBank/DDBJ whole genome shotgun (WGS) entry which is preliminary data.</text>
</comment>
<protein>
    <submittedName>
        <fullName evidence="1">Uncharacterized protein</fullName>
    </submittedName>
</protein>